<keyword evidence="3" id="KW-1185">Reference proteome</keyword>
<proteinExistence type="predicted"/>
<dbReference type="GO" id="GO:0030151">
    <property type="term" value="F:molybdenum ion binding"/>
    <property type="evidence" value="ECO:0007669"/>
    <property type="project" value="InterPro"/>
</dbReference>
<dbReference type="PROSITE" id="PS51340">
    <property type="entry name" value="MOSC"/>
    <property type="match status" value="1"/>
</dbReference>
<dbReference type="STRING" id="207949.RED65_01275"/>
<evidence type="ECO:0000313" key="2">
    <source>
        <dbReference type="EMBL" id="EAT13349.1"/>
    </source>
</evidence>
<evidence type="ECO:0000313" key="3">
    <source>
        <dbReference type="Proteomes" id="UP000004263"/>
    </source>
</evidence>
<dbReference type="PANTHER" id="PTHR14237">
    <property type="entry name" value="MOLYBDOPTERIN COFACTOR SULFURASE MOSC"/>
    <property type="match status" value="1"/>
</dbReference>
<accession>Q1N4S9</accession>
<dbReference type="AlphaFoldDB" id="Q1N4S9"/>
<name>Q1N4S9_9GAMM</name>
<dbReference type="SUPFAM" id="SSF50800">
    <property type="entry name" value="PK beta-barrel domain-like"/>
    <property type="match status" value="1"/>
</dbReference>
<dbReference type="InterPro" id="IPR005303">
    <property type="entry name" value="MOCOS_middle"/>
</dbReference>
<feature type="domain" description="MOSC" evidence="1">
    <location>
        <begin position="116"/>
        <end position="262"/>
    </location>
</feature>
<dbReference type="PANTHER" id="PTHR14237:SF19">
    <property type="entry name" value="MITOCHONDRIAL AMIDOXIME REDUCING COMPONENT 1"/>
    <property type="match status" value="1"/>
</dbReference>
<dbReference type="OrthoDB" id="581532at2"/>
<dbReference type="GO" id="GO:0030170">
    <property type="term" value="F:pyridoxal phosphate binding"/>
    <property type="evidence" value="ECO:0007669"/>
    <property type="project" value="InterPro"/>
</dbReference>
<sequence length="263" mass="29927">MHVHALHTYPIKSCAGLTHHRLNIAQQGPEYDRMFMLVDDDGKFVTQRKHSIMAQIHVDVLDNQLHCWFQDRHCAVRIDDTQADGVTAQVWKDVVEAQVFSSEINAWFSEILGKSVRLVVQSKSASRFIDPEFSSDQKTIRFADGFPILLTTMSSLQFVNQNLGAVVDMQRFRPNLVIGGLDEPFAEDNWRVLLINGIEFEVVKPCTRCVIPSIELQTLEKQSRITKLLKQYRKTPEGIIFGQNVIHRGVGQITVGDEVEVLK</sequence>
<dbReference type="EMBL" id="AAQH01000002">
    <property type="protein sequence ID" value="EAT13349.1"/>
    <property type="molecule type" value="Genomic_DNA"/>
</dbReference>
<dbReference type="InterPro" id="IPR011037">
    <property type="entry name" value="Pyrv_Knase-like_insert_dom_sf"/>
</dbReference>
<dbReference type="HOGENOM" id="CLU_028286_0_1_6"/>
<comment type="caution">
    <text evidence="2">The sequence shown here is derived from an EMBL/GenBank/DDBJ whole genome shotgun (WGS) entry which is preliminary data.</text>
</comment>
<dbReference type="Pfam" id="PF03473">
    <property type="entry name" value="MOSC"/>
    <property type="match status" value="1"/>
</dbReference>
<reference evidence="2 3" key="1">
    <citation type="submission" date="2006-03" db="EMBL/GenBank/DDBJ databases">
        <authorList>
            <person name="Pinhassi J."/>
            <person name="Pedros-Alio C."/>
            <person name="Ferriera S."/>
            <person name="Johnson J."/>
            <person name="Kravitz S."/>
            <person name="Halpern A."/>
            <person name="Remington K."/>
            <person name="Beeson K."/>
            <person name="Tran B."/>
            <person name="Rogers Y.-H."/>
            <person name="Friedman R."/>
            <person name="Venter J.C."/>
        </authorList>
    </citation>
    <scope>NUCLEOTIDE SEQUENCE [LARGE SCALE GENOMIC DNA]</scope>
    <source>
        <strain evidence="2 3">RED65</strain>
    </source>
</reference>
<protein>
    <submittedName>
        <fullName evidence="2">Uncharacterized Fe-S protein</fullName>
    </submittedName>
</protein>
<evidence type="ECO:0000259" key="1">
    <source>
        <dbReference type="PROSITE" id="PS51340"/>
    </source>
</evidence>
<dbReference type="RefSeq" id="WP_007017733.1">
    <property type="nucleotide sequence ID" value="NZ_CH724114.1"/>
</dbReference>
<dbReference type="GO" id="GO:0003824">
    <property type="term" value="F:catalytic activity"/>
    <property type="evidence" value="ECO:0007669"/>
    <property type="project" value="InterPro"/>
</dbReference>
<dbReference type="SUPFAM" id="SSF141673">
    <property type="entry name" value="MOSC N-terminal domain-like"/>
    <property type="match status" value="1"/>
</dbReference>
<organism evidence="2 3">
    <name type="scientific">Bermanella marisrubri</name>
    <dbReference type="NCBI Taxonomy" id="207949"/>
    <lineage>
        <taxon>Bacteria</taxon>
        <taxon>Pseudomonadati</taxon>
        <taxon>Pseudomonadota</taxon>
        <taxon>Gammaproteobacteria</taxon>
        <taxon>Oceanospirillales</taxon>
        <taxon>Oceanospirillaceae</taxon>
        <taxon>Bermanella</taxon>
    </lineage>
</organism>
<dbReference type="InterPro" id="IPR005302">
    <property type="entry name" value="MoCF_Sase_C"/>
</dbReference>
<dbReference type="Proteomes" id="UP000004263">
    <property type="component" value="Unassembled WGS sequence"/>
</dbReference>
<dbReference type="Pfam" id="PF03476">
    <property type="entry name" value="MOSC_N"/>
    <property type="match status" value="1"/>
</dbReference>
<gene>
    <name evidence="2" type="ORF">RED65_01275</name>
</gene>